<gene>
    <name evidence="2" type="ORF">MENT_LOCUS13262</name>
</gene>
<dbReference type="AlphaFoldDB" id="A0A6V7UKQ7"/>
<reference evidence="2 3" key="1">
    <citation type="submission" date="2020-08" db="EMBL/GenBank/DDBJ databases">
        <authorList>
            <person name="Koutsovoulos G."/>
            <person name="Danchin GJ E."/>
        </authorList>
    </citation>
    <scope>NUCLEOTIDE SEQUENCE [LARGE SCALE GENOMIC DNA]</scope>
</reference>
<feature type="compositionally biased region" description="Polar residues" evidence="1">
    <location>
        <begin position="187"/>
        <end position="208"/>
    </location>
</feature>
<evidence type="ECO:0000256" key="1">
    <source>
        <dbReference type="SAM" id="MobiDB-lite"/>
    </source>
</evidence>
<comment type="caution">
    <text evidence="2">The sequence shown here is derived from an EMBL/GenBank/DDBJ whole genome shotgun (WGS) entry which is preliminary data.</text>
</comment>
<dbReference type="EMBL" id="CAJEWN010000071">
    <property type="protein sequence ID" value="CAD2158600.1"/>
    <property type="molecule type" value="Genomic_DNA"/>
</dbReference>
<feature type="compositionally biased region" description="Low complexity" evidence="1">
    <location>
        <begin position="129"/>
        <end position="144"/>
    </location>
</feature>
<sequence>MANKFILVPEDIYRGLTTSDVGEPNLDFTRHALERSKRRKESESSKNVHYNQELRRYLQLRNERENRPVKVELVNNKSKGTIIPKSNSRRASYISANDEIDNEDNWISDNSFSYYPQEPPNQAYNIVPSLSSSSNTSTTKSNQNIELDPRPTSNQALERILKNNGKRIKIKRNIKKKRKPKRKTNKTFSPSEDTVEPNSVIASQNAPLSPSPPISLEVSKRDLDSTDSNLYKRRRNSNPKQERLKEIAQEERRRKVLERKRDIKKYKVPIDQSALAQARKEDDIKRRQKLKRKFVIPEGTTLIPIKRVRRPVTKKQSENASKSWIKRLAAARIKLGKNKWAKQKPTQEDINKFKPTLW</sequence>
<feature type="compositionally biased region" description="Polar residues" evidence="1">
    <location>
        <begin position="111"/>
        <end position="124"/>
    </location>
</feature>
<protein>
    <submittedName>
        <fullName evidence="2">Uncharacterized protein</fullName>
    </submittedName>
</protein>
<feature type="region of interest" description="Disordered" evidence="1">
    <location>
        <begin position="111"/>
        <end position="242"/>
    </location>
</feature>
<proteinExistence type="predicted"/>
<organism evidence="2 3">
    <name type="scientific">Meloidogyne enterolobii</name>
    <name type="common">Root-knot nematode worm</name>
    <name type="synonym">Meloidogyne mayaguensis</name>
    <dbReference type="NCBI Taxonomy" id="390850"/>
    <lineage>
        <taxon>Eukaryota</taxon>
        <taxon>Metazoa</taxon>
        <taxon>Ecdysozoa</taxon>
        <taxon>Nematoda</taxon>
        <taxon>Chromadorea</taxon>
        <taxon>Rhabditida</taxon>
        <taxon>Tylenchina</taxon>
        <taxon>Tylenchomorpha</taxon>
        <taxon>Tylenchoidea</taxon>
        <taxon>Meloidogynidae</taxon>
        <taxon>Meloidogyninae</taxon>
        <taxon>Meloidogyne</taxon>
    </lineage>
</organism>
<name>A0A6V7UKQ7_MELEN</name>
<accession>A0A6V7UKQ7</accession>
<dbReference type="Proteomes" id="UP000580250">
    <property type="component" value="Unassembled WGS sequence"/>
</dbReference>
<evidence type="ECO:0000313" key="2">
    <source>
        <dbReference type="EMBL" id="CAD2158600.1"/>
    </source>
</evidence>
<feature type="compositionally biased region" description="Basic residues" evidence="1">
    <location>
        <begin position="164"/>
        <end position="185"/>
    </location>
</feature>
<feature type="region of interest" description="Disordered" evidence="1">
    <location>
        <begin position="338"/>
        <end position="358"/>
    </location>
</feature>
<evidence type="ECO:0000313" key="3">
    <source>
        <dbReference type="Proteomes" id="UP000580250"/>
    </source>
</evidence>